<evidence type="ECO:0000256" key="1">
    <source>
        <dbReference type="SAM" id="SignalP"/>
    </source>
</evidence>
<evidence type="ECO:0000313" key="3">
    <source>
        <dbReference type="Proteomes" id="UP001549366"/>
    </source>
</evidence>
<feature type="signal peptide" evidence="1">
    <location>
        <begin position="1"/>
        <end position="28"/>
    </location>
</feature>
<proteinExistence type="predicted"/>
<evidence type="ECO:0000313" key="2">
    <source>
        <dbReference type="EMBL" id="MET4755950.1"/>
    </source>
</evidence>
<accession>A0ABV2SDW0</accession>
<comment type="caution">
    <text evidence="2">The sequence shown here is derived from an EMBL/GenBank/DDBJ whole genome shotgun (WGS) entry which is preliminary data.</text>
</comment>
<organism evidence="2 3">
    <name type="scientific">Endozoicomonas lisbonensis</name>
    <dbReference type="NCBI Taxonomy" id="3120522"/>
    <lineage>
        <taxon>Bacteria</taxon>
        <taxon>Pseudomonadati</taxon>
        <taxon>Pseudomonadota</taxon>
        <taxon>Gammaproteobacteria</taxon>
        <taxon>Oceanospirillales</taxon>
        <taxon>Endozoicomonadaceae</taxon>
        <taxon>Endozoicomonas</taxon>
    </lineage>
</organism>
<keyword evidence="1" id="KW-0732">Signal</keyword>
<keyword evidence="3" id="KW-1185">Reference proteome</keyword>
<feature type="chain" id="PRO_5047261910" description="Secreted protein" evidence="1">
    <location>
        <begin position="29"/>
        <end position="118"/>
    </location>
</feature>
<dbReference type="EMBL" id="JBEWTB010000002">
    <property type="protein sequence ID" value="MET4755950.1"/>
    <property type="molecule type" value="Genomic_DNA"/>
</dbReference>
<name>A0ABV2SDW0_9GAMM</name>
<dbReference type="RefSeq" id="WP_354010321.1">
    <property type="nucleotide sequence ID" value="NZ_JBEWTA010000001.1"/>
</dbReference>
<sequence length="118" mass="12758">MNMPTSNKFSLLVTAAAILCGLTVHLQASPDTTHISSAEVKTGLDHATDNPVKLEPIAACLKNPDGEWLPGHNECEFMSEQTCQELNGEMDECASACRHHPESEMCISLCVPVCKFGE</sequence>
<reference evidence="2 3" key="1">
    <citation type="submission" date="2024-06" db="EMBL/GenBank/DDBJ databases">
        <title>Genomic Encyclopedia of Type Strains, Phase V (KMG-V): Genome sequencing to study the core and pangenomes of soil and plant-associated prokaryotes.</title>
        <authorList>
            <person name="Whitman W."/>
        </authorList>
    </citation>
    <scope>NUCLEOTIDE SEQUENCE [LARGE SCALE GENOMIC DNA]</scope>
    <source>
        <strain evidence="2 3">NE40</strain>
    </source>
</reference>
<protein>
    <recommendedName>
        <fullName evidence="4">Secreted protein</fullName>
    </recommendedName>
</protein>
<dbReference type="Proteomes" id="UP001549366">
    <property type="component" value="Unassembled WGS sequence"/>
</dbReference>
<evidence type="ECO:0008006" key="4">
    <source>
        <dbReference type="Google" id="ProtNLM"/>
    </source>
</evidence>
<gene>
    <name evidence="2" type="ORF">V5J35_001142</name>
</gene>